<dbReference type="EMBL" id="JACIEM010000003">
    <property type="protein sequence ID" value="MBB4003581.1"/>
    <property type="molecule type" value="Genomic_DNA"/>
</dbReference>
<comment type="subcellular location">
    <subcellularLocation>
        <location evidence="1">Cell envelope</location>
    </subcellularLocation>
</comment>
<dbReference type="GO" id="GO:0030288">
    <property type="term" value="C:outer membrane-bounded periplasmic space"/>
    <property type="evidence" value="ECO:0007669"/>
    <property type="project" value="TreeGrafter"/>
</dbReference>
<dbReference type="PANTHER" id="PTHR30532:SF1">
    <property type="entry name" value="IRON(3+)-HYDROXAMATE-BINDING PROTEIN FHUD"/>
    <property type="match status" value="1"/>
</dbReference>
<evidence type="ECO:0000259" key="7">
    <source>
        <dbReference type="PROSITE" id="PS50983"/>
    </source>
</evidence>
<protein>
    <submittedName>
        <fullName evidence="8">Iron complex transport system substrate-binding protein</fullName>
    </submittedName>
</protein>
<keyword evidence="9" id="KW-1185">Reference proteome</keyword>
<evidence type="ECO:0000256" key="3">
    <source>
        <dbReference type="ARBA" id="ARBA00022448"/>
    </source>
</evidence>
<evidence type="ECO:0000256" key="5">
    <source>
        <dbReference type="ARBA" id="ARBA00022729"/>
    </source>
</evidence>
<keyword evidence="5 6" id="KW-0732">Signal</keyword>
<name>A0A7W6HEC3_9HYPH</name>
<evidence type="ECO:0000256" key="4">
    <source>
        <dbReference type="ARBA" id="ARBA00022496"/>
    </source>
</evidence>
<proteinExistence type="inferred from homology"/>
<dbReference type="SUPFAM" id="SSF53807">
    <property type="entry name" value="Helical backbone' metal receptor"/>
    <property type="match status" value="1"/>
</dbReference>
<evidence type="ECO:0000256" key="1">
    <source>
        <dbReference type="ARBA" id="ARBA00004196"/>
    </source>
</evidence>
<dbReference type="AlphaFoldDB" id="A0A7W6HEC3"/>
<gene>
    <name evidence="8" type="ORF">GGR03_002662</name>
</gene>
<dbReference type="GO" id="GO:1901678">
    <property type="term" value="P:iron coordination entity transport"/>
    <property type="evidence" value="ECO:0007669"/>
    <property type="project" value="UniProtKB-ARBA"/>
</dbReference>
<dbReference type="PANTHER" id="PTHR30532">
    <property type="entry name" value="IRON III DICITRATE-BINDING PERIPLASMIC PROTEIN"/>
    <property type="match status" value="1"/>
</dbReference>
<reference evidence="8 9" key="1">
    <citation type="submission" date="2020-08" db="EMBL/GenBank/DDBJ databases">
        <title>Genomic Encyclopedia of Type Strains, Phase IV (KMG-IV): sequencing the most valuable type-strain genomes for metagenomic binning, comparative biology and taxonomic classification.</title>
        <authorList>
            <person name="Goeker M."/>
        </authorList>
    </citation>
    <scope>NUCLEOTIDE SEQUENCE [LARGE SCALE GENOMIC DNA]</scope>
    <source>
        <strain evidence="8 9">DSM 103570</strain>
    </source>
</reference>
<accession>A0A7W6HEC3</accession>
<evidence type="ECO:0000313" key="8">
    <source>
        <dbReference type="EMBL" id="MBB4003581.1"/>
    </source>
</evidence>
<dbReference type="InterPro" id="IPR002491">
    <property type="entry name" value="ABC_transptr_periplasmic_BD"/>
</dbReference>
<organism evidence="8 9">
    <name type="scientific">Aurantimonas endophytica</name>
    <dbReference type="NCBI Taxonomy" id="1522175"/>
    <lineage>
        <taxon>Bacteria</taxon>
        <taxon>Pseudomonadati</taxon>
        <taxon>Pseudomonadota</taxon>
        <taxon>Alphaproteobacteria</taxon>
        <taxon>Hyphomicrobiales</taxon>
        <taxon>Aurantimonadaceae</taxon>
        <taxon>Aurantimonas</taxon>
    </lineage>
</organism>
<dbReference type="RefSeq" id="WP_183208710.1">
    <property type="nucleotide sequence ID" value="NZ_JAAAMM010000003.1"/>
</dbReference>
<dbReference type="Gene3D" id="3.40.50.1980">
    <property type="entry name" value="Nitrogenase molybdenum iron protein domain"/>
    <property type="match status" value="2"/>
</dbReference>
<dbReference type="PRINTS" id="PR01715">
    <property type="entry name" value="FERRIBNDNGPP"/>
</dbReference>
<feature type="chain" id="PRO_5030618390" evidence="6">
    <location>
        <begin position="26"/>
        <end position="290"/>
    </location>
</feature>
<keyword evidence="4" id="KW-0410">Iron transport</keyword>
<dbReference type="InterPro" id="IPR051313">
    <property type="entry name" value="Bact_iron-sidero_bind"/>
</dbReference>
<comment type="caution">
    <text evidence="8">The sequence shown here is derived from an EMBL/GenBank/DDBJ whole genome shotgun (WGS) entry which is preliminary data.</text>
</comment>
<sequence length="290" mass="31377">MASRRTVLGGLLAAPFVLRSGSALAAPLRVASLDFALAEQMIVLGVPPIALADANEWLKWVGAPPLPAGTVDIGTGLAPNIELLAALKPDLIVTTEFTAMTEPQVSRIAPVERFAIYSQGGSPLPKALEAMRRLGTLLGREAEAEAYLADTEAFFAACVERARRFRDKPIVMLSFMDPRHVRVYARPGMQQDVMDRLGLRNAWQGEGIFWGFATIGVERLAEIGEATAVADYMPDDVRRVLENSPLWRSLPLRRDGGPVPILPTVAAFGGVATARRLATLLLDELERQAA</sequence>
<comment type="similarity">
    <text evidence="2">Belongs to the bacterial solute-binding protein 8 family.</text>
</comment>
<dbReference type="Pfam" id="PF01497">
    <property type="entry name" value="Peripla_BP_2"/>
    <property type="match status" value="1"/>
</dbReference>
<feature type="domain" description="Fe/B12 periplasmic-binding" evidence="7">
    <location>
        <begin position="29"/>
        <end position="289"/>
    </location>
</feature>
<dbReference type="PROSITE" id="PS50983">
    <property type="entry name" value="FE_B12_PBP"/>
    <property type="match status" value="1"/>
</dbReference>
<evidence type="ECO:0000256" key="6">
    <source>
        <dbReference type="SAM" id="SignalP"/>
    </source>
</evidence>
<evidence type="ECO:0000256" key="2">
    <source>
        <dbReference type="ARBA" id="ARBA00008814"/>
    </source>
</evidence>
<dbReference type="CDD" id="cd01146">
    <property type="entry name" value="FhuD"/>
    <property type="match status" value="1"/>
</dbReference>
<keyword evidence="3" id="KW-0813">Transport</keyword>
<evidence type="ECO:0000313" key="9">
    <source>
        <dbReference type="Proteomes" id="UP000588647"/>
    </source>
</evidence>
<feature type="signal peptide" evidence="6">
    <location>
        <begin position="1"/>
        <end position="25"/>
    </location>
</feature>
<dbReference type="Proteomes" id="UP000588647">
    <property type="component" value="Unassembled WGS sequence"/>
</dbReference>
<keyword evidence="4" id="KW-0408">Iron</keyword>
<keyword evidence="4" id="KW-0406">Ion transport</keyword>